<keyword evidence="5" id="KW-0732">Signal</keyword>
<evidence type="ECO:0000256" key="3">
    <source>
        <dbReference type="ARBA" id="ARBA00023157"/>
    </source>
</evidence>
<dbReference type="PROSITE" id="PS00194">
    <property type="entry name" value="THIOREDOXIN_1"/>
    <property type="match status" value="1"/>
</dbReference>
<evidence type="ECO:0000256" key="1">
    <source>
        <dbReference type="ARBA" id="ARBA00004196"/>
    </source>
</evidence>
<dbReference type="Pfam" id="PF00578">
    <property type="entry name" value="AhpC-TSA"/>
    <property type="match status" value="1"/>
</dbReference>
<feature type="chain" id="PRO_5046205150" evidence="5">
    <location>
        <begin position="20"/>
        <end position="386"/>
    </location>
</feature>
<organism evidence="7 8">
    <name type="scientific">Sphingobacterium anhuiense</name>
    <dbReference type="NCBI Taxonomy" id="493780"/>
    <lineage>
        <taxon>Bacteria</taxon>
        <taxon>Pseudomonadati</taxon>
        <taxon>Bacteroidota</taxon>
        <taxon>Sphingobacteriia</taxon>
        <taxon>Sphingobacteriales</taxon>
        <taxon>Sphingobacteriaceae</taxon>
        <taxon>Sphingobacterium</taxon>
    </lineage>
</organism>
<reference evidence="8" key="1">
    <citation type="journal article" date="2019" name="Int. J. Syst. Evol. Microbiol.">
        <title>The Global Catalogue of Microorganisms (GCM) 10K type strain sequencing project: providing services to taxonomists for standard genome sequencing and annotation.</title>
        <authorList>
            <consortium name="The Broad Institute Genomics Platform"/>
            <consortium name="The Broad Institute Genome Sequencing Center for Infectious Disease"/>
            <person name="Wu L."/>
            <person name="Ma J."/>
        </authorList>
    </citation>
    <scope>NUCLEOTIDE SEQUENCE [LARGE SCALE GENOMIC DNA]</scope>
    <source>
        <strain evidence="8">KCTC 22209</strain>
    </source>
</reference>
<keyword evidence="3" id="KW-1015">Disulfide bond</keyword>
<dbReference type="Gene3D" id="3.40.30.10">
    <property type="entry name" value="Glutaredoxin"/>
    <property type="match status" value="1"/>
</dbReference>
<keyword evidence="8" id="KW-1185">Reference proteome</keyword>
<dbReference type="InterPro" id="IPR013766">
    <property type="entry name" value="Thioredoxin_domain"/>
</dbReference>
<protein>
    <submittedName>
        <fullName evidence="7">Redoxin domain-containing protein</fullName>
    </submittedName>
</protein>
<accession>A0ABW5YYI7</accession>
<evidence type="ECO:0000259" key="6">
    <source>
        <dbReference type="PROSITE" id="PS51352"/>
    </source>
</evidence>
<evidence type="ECO:0000256" key="5">
    <source>
        <dbReference type="SAM" id="SignalP"/>
    </source>
</evidence>
<dbReference type="EMBL" id="JBHUPE010000006">
    <property type="protein sequence ID" value="MFD2905348.1"/>
    <property type="molecule type" value="Genomic_DNA"/>
</dbReference>
<feature type="domain" description="Thioredoxin" evidence="6">
    <location>
        <begin position="244"/>
        <end position="384"/>
    </location>
</feature>
<feature type="signal peptide" evidence="5">
    <location>
        <begin position="1"/>
        <end position="19"/>
    </location>
</feature>
<dbReference type="Pfam" id="PF14289">
    <property type="entry name" value="DUF4369"/>
    <property type="match status" value="1"/>
</dbReference>
<evidence type="ECO:0000313" key="8">
    <source>
        <dbReference type="Proteomes" id="UP001597509"/>
    </source>
</evidence>
<keyword evidence="2" id="KW-0201">Cytochrome c-type biogenesis</keyword>
<dbReference type="PANTHER" id="PTHR42852">
    <property type="entry name" value="THIOL:DISULFIDE INTERCHANGE PROTEIN DSBE"/>
    <property type="match status" value="1"/>
</dbReference>
<proteinExistence type="predicted"/>
<dbReference type="InterPro" id="IPR000866">
    <property type="entry name" value="AhpC/TSA"/>
</dbReference>
<name>A0ABW5YYI7_9SPHI</name>
<comment type="caution">
    <text evidence="7">The sequence shown here is derived from an EMBL/GenBank/DDBJ whole genome shotgun (WGS) entry which is preliminary data.</text>
</comment>
<dbReference type="InterPro" id="IPR025380">
    <property type="entry name" value="DUF4369"/>
</dbReference>
<comment type="subcellular location">
    <subcellularLocation>
        <location evidence="1">Cell envelope</location>
    </subcellularLocation>
</comment>
<dbReference type="InterPro" id="IPR036249">
    <property type="entry name" value="Thioredoxin-like_sf"/>
</dbReference>
<keyword evidence="4" id="KW-0676">Redox-active center</keyword>
<dbReference type="CDD" id="cd02966">
    <property type="entry name" value="TlpA_like_family"/>
    <property type="match status" value="1"/>
</dbReference>
<dbReference type="InterPro" id="IPR050553">
    <property type="entry name" value="Thioredoxin_ResA/DsbE_sf"/>
</dbReference>
<dbReference type="InterPro" id="IPR017937">
    <property type="entry name" value="Thioredoxin_CS"/>
</dbReference>
<evidence type="ECO:0000313" key="7">
    <source>
        <dbReference type="EMBL" id="MFD2905348.1"/>
    </source>
</evidence>
<dbReference type="Proteomes" id="UP001597509">
    <property type="component" value="Unassembled WGS sequence"/>
</dbReference>
<sequence length="386" mass="43823">MKKYMFSLLAIVSFLVSYAQNMEHKNFKLTIKTNVNGNHPRLYLAYQMNGQKLIDSAEYEYDKKGYVFEGNVVKPLLATLVRDPDEIGLSALIQKTRTGDKIDLLRLYLHPGNILLSTSGLLEIGKFTGSKINVDEQNLQRLLKPIFEKQMETSLMLRSNPDSLTATSLGARLDSLKDSRKPVLKSFITSNLDSYVSLVSLSEYAGPFPEVDDTYALFNKLSPHIRNTLLGQEYNKFLKDLQDLNIGTVAPEFIQNDTTGNPISFSSFRGKYVLLDFWASWCGPCREESAHMRQLYQDFSNRNFTILGISLDAADDKEAWIKAIKDDGLVWTQVSDLKHWDNSIVKLYSIKAIPQTFLIDPNGIIIARGLNYEELKDKLNTILPKK</sequence>
<dbReference type="SUPFAM" id="SSF52833">
    <property type="entry name" value="Thioredoxin-like"/>
    <property type="match status" value="1"/>
</dbReference>
<dbReference type="PROSITE" id="PS51352">
    <property type="entry name" value="THIOREDOXIN_2"/>
    <property type="match status" value="1"/>
</dbReference>
<dbReference type="RefSeq" id="WP_380921935.1">
    <property type="nucleotide sequence ID" value="NZ_JBHUPE010000006.1"/>
</dbReference>
<evidence type="ECO:0000256" key="2">
    <source>
        <dbReference type="ARBA" id="ARBA00022748"/>
    </source>
</evidence>
<evidence type="ECO:0000256" key="4">
    <source>
        <dbReference type="ARBA" id="ARBA00023284"/>
    </source>
</evidence>
<gene>
    <name evidence="7" type="ORF">ACFS6I_15520</name>
</gene>
<dbReference type="PANTHER" id="PTHR42852:SF6">
    <property type="entry name" value="THIOL:DISULFIDE INTERCHANGE PROTEIN DSBE"/>
    <property type="match status" value="1"/>
</dbReference>